<evidence type="ECO:0000313" key="3">
    <source>
        <dbReference type="EMBL" id="UQS86069.1"/>
    </source>
</evidence>
<evidence type="ECO:0000256" key="1">
    <source>
        <dbReference type="SAM" id="Phobius"/>
    </source>
</evidence>
<dbReference type="Proteomes" id="UP000831181">
    <property type="component" value="Plasmid p1unnamed"/>
</dbReference>
<dbReference type="CDD" id="cd02440">
    <property type="entry name" value="AdoMet_MTases"/>
    <property type="match status" value="1"/>
</dbReference>
<evidence type="ECO:0000259" key="2">
    <source>
        <dbReference type="Pfam" id="PF08241"/>
    </source>
</evidence>
<keyword evidence="4" id="KW-1185">Reference proteome</keyword>
<dbReference type="SUPFAM" id="SSF53335">
    <property type="entry name" value="S-adenosyl-L-methionine-dependent methyltransferases"/>
    <property type="match status" value="1"/>
</dbReference>
<dbReference type="KEGG" id="lbe:MOO44_00040"/>
<name>A0A976X4T7_9LACO</name>
<organism evidence="3 4">
    <name type="scientific">Nicoliella spurrieriana</name>
    <dbReference type="NCBI Taxonomy" id="2925830"/>
    <lineage>
        <taxon>Bacteria</taxon>
        <taxon>Bacillati</taxon>
        <taxon>Bacillota</taxon>
        <taxon>Bacilli</taxon>
        <taxon>Lactobacillales</taxon>
        <taxon>Lactobacillaceae</taxon>
        <taxon>Nicoliella</taxon>
    </lineage>
</organism>
<feature type="domain" description="Methyltransferase type 11" evidence="2">
    <location>
        <begin position="101"/>
        <end position="166"/>
    </location>
</feature>
<feature type="transmembrane region" description="Helical" evidence="1">
    <location>
        <begin position="46"/>
        <end position="68"/>
    </location>
</feature>
<keyword evidence="1" id="KW-0472">Membrane</keyword>
<dbReference type="GO" id="GO:0032259">
    <property type="term" value="P:methylation"/>
    <property type="evidence" value="ECO:0007669"/>
    <property type="project" value="UniProtKB-KW"/>
</dbReference>
<dbReference type="RefSeq" id="WP_260115876.1">
    <property type="nucleotide sequence ID" value="NZ_CP093360.1"/>
</dbReference>
<dbReference type="Gene3D" id="3.40.50.150">
    <property type="entry name" value="Vaccinia Virus protein VP39"/>
    <property type="match status" value="1"/>
</dbReference>
<dbReference type="InterPro" id="IPR013216">
    <property type="entry name" value="Methyltransf_11"/>
</dbReference>
<dbReference type="EMBL" id="CP093360">
    <property type="protein sequence ID" value="UQS86069.1"/>
    <property type="molecule type" value="Genomic_DNA"/>
</dbReference>
<dbReference type="InterPro" id="IPR029063">
    <property type="entry name" value="SAM-dependent_MTases_sf"/>
</dbReference>
<dbReference type="GO" id="GO:0008757">
    <property type="term" value="F:S-adenosylmethionine-dependent methyltransferase activity"/>
    <property type="evidence" value="ECO:0007669"/>
    <property type="project" value="InterPro"/>
</dbReference>
<dbReference type="Pfam" id="PF08241">
    <property type="entry name" value="Methyltransf_11"/>
    <property type="match status" value="1"/>
</dbReference>
<keyword evidence="3" id="KW-0614">Plasmid</keyword>
<sequence>MLKKSRHRKRRGIEFNLNIHIYVPTVPMVMFIFGLVGFYIANDNLLIMLISWLLLISALIYLNTFWIGSKEVLANQIKAAQVKPNALVAFINKDSKPSISKSINRLKQRAMITIIDTDFEKLSQPNGSFDLVIVNQTFSNIRPRIKKILAIQEAARIVNHNGRIIIIERGLNSEQYRSFLKHAGFSGVKVQNVGPIGWWSGPWRPTHVISGNKW</sequence>
<accession>A0A976X4T7</accession>
<protein>
    <submittedName>
        <fullName evidence="3">Class I SAM-dependent methyltransferase</fullName>
    </submittedName>
</protein>
<feature type="transmembrane region" description="Helical" evidence="1">
    <location>
        <begin position="21"/>
        <end position="40"/>
    </location>
</feature>
<keyword evidence="1" id="KW-0812">Transmembrane</keyword>
<geneLocation type="plasmid" evidence="3 4">
    <name>p1unnamed</name>
</geneLocation>
<gene>
    <name evidence="3" type="ORF">MOO44_00040</name>
</gene>
<keyword evidence="1" id="KW-1133">Transmembrane helix</keyword>
<reference evidence="3" key="1">
    <citation type="journal article" date="2022" name="Int. J. Syst. Evol. Microbiol.">
        <title>Apilactobacillus apisilvae sp. nov., Nicolia spurrieriana gen. nov. sp. nov., Bombilactobacillus folatiphilus sp. nov. and Bombilactobacillus thymidiniphilus sp. nov., four new lactic acid bacterial isolates from stingless bees Tetragonula carbonaria and Austroplebeia australis.</title>
        <authorList>
            <person name="Oliphant S.A."/>
            <person name="Watson-Haigh N.S."/>
            <person name="Sumby K.M."/>
            <person name="Gardner J."/>
            <person name="Groom S."/>
            <person name="Jiranek V."/>
        </authorList>
    </citation>
    <scope>NUCLEOTIDE SEQUENCE</scope>
    <source>
        <strain evidence="3">SGEP1_A5</strain>
    </source>
</reference>
<keyword evidence="3" id="KW-0808">Transferase</keyword>
<dbReference type="AlphaFoldDB" id="A0A976X4T7"/>
<evidence type="ECO:0000313" key="4">
    <source>
        <dbReference type="Proteomes" id="UP000831181"/>
    </source>
</evidence>
<keyword evidence="3" id="KW-0489">Methyltransferase</keyword>
<proteinExistence type="predicted"/>